<protein>
    <submittedName>
        <fullName evidence="4">Bis(5'-adenosyl)-triphosphatase enpp4-like isoform X1</fullName>
    </submittedName>
</protein>
<dbReference type="GeneID" id="115890033"/>
<keyword evidence="1" id="KW-0472">Membrane</keyword>
<dbReference type="OrthoDB" id="415411at2759"/>
<dbReference type="Proteomes" id="UP000504635">
    <property type="component" value="Unplaced"/>
</dbReference>
<name>A0A6J2YRW6_SITOR</name>
<gene>
    <name evidence="4" type="primary">LOC115890033</name>
</gene>
<keyword evidence="2" id="KW-0732">Signal</keyword>
<reference evidence="4" key="1">
    <citation type="submission" date="2025-08" db="UniProtKB">
        <authorList>
            <consortium name="RefSeq"/>
        </authorList>
    </citation>
    <scope>IDENTIFICATION</scope>
    <source>
        <tissue evidence="4">Gonads</tissue>
    </source>
</reference>
<sequence>MFSQPISLKFLYFLVLISSVTCISKHPVLIVVSFDAFRYNFFETENLPYMQLIKTKGTHAEYLYNVFPTKTFPNHHSIATGVFPEVHGVIGNSYYDPEIKKVMKMGPGMYNYNDRVKPIWRWNEDQGNGRYSGTFMWPGGDYSYQGKNITYSVGFQAGYDWKKRVDQVIKWILDPDKPANLVMLYFEEPDTHGHAFGPNSVIIKDLLEKLDNITGYLHAQLEHHNLSDKVNVVQLSDHGMTAVSPPFFINITQYITNGTYEWAGASPAIQIIPHEGHEDIIYSALKKGSKENGHFKVYKKSEYLDRWHYKNNPRSPPILVMADEGYALDDLIISAPQYAKKYNFTLTNQSEFGVHGYDYTVKDMHPYFMAIGPKIKKETKVDPFNTVDLFNLFCAILEISPTKNNGSSTPASHVLAAAGPGKYSVGTILMMSIGGVLVALLLVSLAVVFTLMAIKRQQNITTAAALNKRFPQTFQNYIEAQHLLEPEEA</sequence>
<dbReference type="GO" id="GO:0016787">
    <property type="term" value="F:hydrolase activity"/>
    <property type="evidence" value="ECO:0007669"/>
    <property type="project" value="UniProtKB-ARBA"/>
</dbReference>
<dbReference type="InterPro" id="IPR017850">
    <property type="entry name" value="Alkaline_phosphatase_core_sf"/>
</dbReference>
<feature type="signal peptide" evidence="2">
    <location>
        <begin position="1"/>
        <end position="22"/>
    </location>
</feature>
<dbReference type="KEGG" id="soy:115890033"/>
<dbReference type="PANTHER" id="PTHR10151:SF120">
    <property type="entry name" value="BIS(5'-ADENOSYL)-TRIPHOSPHATASE"/>
    <property type="match status" value="1"/>
</dbReference>
<dbReference type="Pfam" id="PF01663">
    <property type="entry name" value="Phosphodiest"/>
    <property type="match status" value="1"/>
</dbReference>
<feature type="transmembrane region" description="Helical" evidence="1">
    <location>
        <begin position="428"/>
        <end position="454"/>
    </location>
</feature>
<evidence type="ECO:0000313" key="3">
    <source>
        <dbReference type="Proteomes" id="UP000504635"/>
    </source>
</evidence>
<organism evidence="3 4">
    <name type="scientific">Sitophilus oryzae</name>
    <name type="common">Rice weevil</name>
    <name type="synonym">Curculio oryzae</name>
    <dbReference type="NCBI Taxonomy" id="7048"/>
    <lineage>
        <taxon>Eukaryota</taxon>
        <taxon>Metazoa</taxon>
        <taxon>Ecdysozoa</taxon>
        <taxon>Arthropoda</taxon>
        <taxon>Hexapoda</taxon>
        <taxon>Insecta</taxon>
        <taxon>Pterygota</taxon>
        <taxon>Neoptera</taxon>
        <taxon>Endopterygota</taxon>
        <taxon>Coleoptera</taxon>
        <taxon>Polyphaga</taxon>
        <taxon>Cucujiformia</taxon>
        <taxon>Curculionidae</taxon>
        <taxon>Dryophthorinae</taxon>
        <taxon>Sitophilus</taxon>
    </lineage>
</organism>
<evidence type="ECO:0000256" key="1">
    <source>
        <dbReference type="SAM" id="Phobius"/>
    </source>
</evidence>
<dbReference type="AlphaFoldDB" id="A0A6J2YRW6"/>
<dbReference type="CDD" id="cd16018">
    <property type="entry name" value="Enpp"/>
    <property type="match status" value="1"/>
</dbReference>
<dbReference type="InParanoid" id="A0A6J2YRW6"/>
<evidence type="ECO:0000256" key="2">
    <source>
        <dbReference type="SAM" id="SignalP"/>
    </source>
</evidence>
<dbReference type="SUPFAM" id="SSF53649">
    <property type="entry name" value="Alkaline phosphatase-like"/>
    <property type="match status" value="1"/>
</dbReference>
<keyword evidence="1" id="KW-0812">Transmembrane</keyword>
<keyword evidence="1" id="KW-1133">Transmembrane helix</keyword>
<evidence type="ECO:0000313" key="4">
    <source>
        <dbReference type="RefSeq" id="XP_030766001.1"/>
    </source>
</evidence>
<feature type="chain" id="PRO_5026863608" evidence="2">
    <location>
        <begin position="23"/>
        <end position="489"/>
    </location>
</feature>
<proteinExistence type="predicted"/>
<keyword evidence="3" id="KW-1185">Reference proteome</keyword>
<accession>A0A6J2YRW6</accession>
<dbReference type="RefSeq" id="XP_030766001.1">
    <property type="nucleotide sequence ID" value="XM_030910141.1"/>
</dbReference>
<dbReference type="InterPro" id="IPR002591">
    <property type="entry name" value="Phosphodiest/P_Trfase"/>
</dbReference>
<dbReference type="PANTHER" id="PTHR10151">
    <property type="entry name" value="ECTONUCLEOTIDE PYROPHOSPHATASE/PHOSPHODIESTERASE"/>
    <property type="match status" value="1"/>
</dbReference>
<dbReference type="Gene3D" id="3.40.720.10">
    <property type="entry name" value="Alkaline Phosphatase, subunit A"/>
    <property type="match status" value="1"/>
</dbReference>
<dbReference type="Gene3D" id="3.30.1360.180">
    <property type="match status" value="1"/>
</dbReference>